<protein>
    <submittedName>
        <fullName evidence="1">DUF4279 domain-containing protein</fullName>
    </submittedName>
</protein>
<evidence type="ECO:0000313" key="2">
    <source>
        <dbReference type="Proteomes" id="UP000651208"/>
    </source>
</evidence>
<dbReference type="EMBL" id="JABURY010000023">
    <property type="protein sequence ID" value="MBC9132008.1"/>
    <property type="molecule type" value="Genomic_DNA"/>
</dbReference>
<name>A0ABR7R0K0_9GAMM</name>
<gene>
    <name evidence="1" type="ORF">FcAc13_11925</name>
</gene>
<comment type="caution">
    <text evidence="1">The sequence shown here is derived from an EMBL/GenBank/DDBJ whole genome shotgun (WGS) entry which is preliminary data.</text>
</comment>
<evidence type="ECO:0000313" key="1">
    <source>
        <dbReference type="EMBL" id="MBC9132008.1"/>
    </source>
</evidence>
<organism evidence="1 2">
    <name type="scientific">Frischella japonica</name>
    <dbReference type="NCBI Taxonomy" id="2741544"/>
    <lineage>
        <taxon>Bacteria</taxon>
        <taxon>Pseudomonadati</taxon>
        <taxon>Pseudomonadota</taxon>
        <taxon>Gammaproteobacteria</taxon>
        <taxon>Orbales</taxon>
        <taxon>Orbaceae</taxon>
        <taxon>Frischella</taxon>
    </lineage>
</organism>
<keyword evidence="2" id="KW-1185">Reference proteome</keyword>
<dbReference type="Proteomes" id="UP000651208">
    <property type="component" value="Unassembled WGS sequence"/>
</dbReference>
<sequence length="154" mass="17754">MISINSRRTPISPEYPSCDECYAALLIYPNDIHPDKITELLKIEPTQKNIIGTKSINRIGRIKEIKTSGWFLSSKDYVISRDLREHLDWLLNKIAPCKEPLEKLQTNKNVTMGIDCVWRSLAGHGGPVIWPEQMKIMCELNLECSFDIYFVNDE</sequence>
<dbReference type="Pfam" id="PF14106">
    <property type="entry name" value="DUF4279"/>
    <property type="match status" value="1"/>
</dbReference>
<accession>A0ABR7R0K0</accession>
<dbReference type="InterPro" id="IPR025459">
    <property type="entry name" value="DUF4279"/>
</dbReference>
<proteinExistence type="predicted"/>
<reference evidence="1 2" key="1">
    <citation type="submission" date="2020-06" db="EMBL/GenBank/DDBJ databases">
        <title>Frischella cerana isolated from Apis cerana gut homogenate.</title>
        <authorList>
            <person name="Wolter L.A."/>
            <person name="Suenami S."/>
            <person name="Miyazaki R."/>
        </authorList>
    </citation>
    <scope>NUCLEOTIDE SEQUENCE [LARGE SCALE GENOMIC DNA]</scope>
    <source>
        <strain evidence="1 2">Ac13</strain>
    </source>
</reference>
<dbReference type="RefSeq" id="WP_187756451.1">
    <property type="nucleotide sequence ID" value="NZ_JABURY010000023.1"/>
</dbReference>